<name>A0ABW3ZDF7_9RHOB</name>
<keyword evidence="2" id="KW-1185">Reference proteome</keyword>
<accession>A0ABW3ZDF7</accession>
<sequence length="43" mass="4728">MNQDERRIATFTLAGSKAALLKLMDCGRSIAPDDPFTSRADPF</sequence>
<dbReference type="Proteomes" id="UP001597135">
    <property type="component" value="Unassembled WGS sequence"/>
</dbReference>
<protein>
    <submittedName>
        <fullName evidence="1">Uncharacterized protein</fullName>
    </submittedName>
</protein>
<reference evidence="2" key="1">
    <citation type="journal article" date="2019" name="Int. J. Syst. Evol. Microbiol.">
        <title>The Global Catalogue of Microorganisms (GCM) 10K type strain sequencing project: providing services to taxonomists for standard genome sequencing and annotation.</title>
        <authorList>
            <consortium name="The Broad Institute Genomics Platform"/>
            <consortium name="The Broad Institute Genome Sequencing Center for Infectious Disease"/>
            <person name="Wu L."/>
            <person name="Ma J."/>
        </authorList>
    </citation>
    <scope>NUCLEOTIDE SEQUENCE [LARGE SCALE GENOMIC DNA]</scope>
    <source>
        <strain evidence="2">CCUG 62953</strain>
    </source>
</reference>
<evidence type="ECO:0000313" key="2">
    <source>
        <dbReference type="Proteomes" id="UP001597135"/>
    </source>
</evidence>
<dbReference type="RefSeq" id="WP_386801164.1">
    <property type="nucleotide sequence ID" value="NZ_JBHTMU010000002.1"/>
</dbReference>
<dbReference type="EMBL" id="JBHTMU010000002">
    <property type="protein sequence ID" value="MFD1341104.1"/>
    <property type="molecule type" value="Genomic_DNA"/>
</dbReference>
<comment type="caution">
    <text evidence="1">The sequence shown here is derived from an EMBL/GenBank/DDBJ whole genome shotgun (WGS) entry which is preliminary data.</text>
</comment>
<proteinExistence type="predicted"/>
<gene>
    <name evidence="1" type="ORF">ACFQ4E_01570</name>
</gene>
<organism evidence="1 2">
    <name type="scientific">Litorisediminicola beolgyonensis</name>
    <dbReference type="NCBI Taxonomy" id="1173614"/>
    <lineage>
        <taxon>Bacteria</taxon>
        <taxon>Pseudomonadati</taxon>
        <taxon>Pseudomonadota</taxon>
        <taxon>Alphaproteobacteria</taxon>
        <taxon>Rhodobacterales</taxon>
        <taxon>Paracoccaceae</taxon>
        <taxon>Litorisediminicola</taxon>
    </lineage>
</organism>
<evidence type="ECO:0000313" key="1">
    <source>
        <dbReference type="EMBL" id="MFD1341104.1"/>
    </source>
</evidence>